<dbReference type="PROSITE" id="PS50887">
    <property type="entry name" value="GGDEF"/>
    <property type="match status" value="1"/>
</dbReference>
<dbReference type="EC" id="2.7.7.65" evidence="1"/>
<dbReference type="NCBIfam" id="TIGR00254">
    <property type="entry name" value="GGDEF"/>
    <property type="match status" value="1"/>
</dbReference>
<comment type="catalytic activity">
    <reaction evidence="2">
        <text>2 GTP = 3',3'-c-di-GMP + 2 diphosphate</text>
        <dbReference type="Rhea" id="RHEA:24898"/>
        <dbReference type="ChEBI" id="CHEBI:33019"/>
        <dbReference type="ChEBI" id="CHEBI:37565"/>
        <dbReference type="ChEBI" id="CHEBI:58805"/>
        <dbReference type="EC" id="2.7.7.65"/>
    </reaction>
</comment>
<dbReference type="GO" id="GO:0043709">
    <property type="term" value="P:cell adhesion involved in single-species biofilm formation"/>
    <property type="evidence" value="ECO:0007669"/>
    <property type="project" value="TreeGrafter"/>
</dbReference>
<dbReference type="GO" id="GO:1902201">
    <property type="term" value="P:negative regulation of bacterial-type flagellum-dependent cell motility"/>
    <property type="evidence" value="ECO:0007669"/>
    <property type="project" value="TreeGrafter"/>
</dbReference>
<dbReference type="InterPro" id="IPR029787">
    <property type="entry name" value="Nucleotide_cyclase"/>
</dbReference>
<dbReference type="Pfam" id="PF00990">
    <property type="entry name" value="GGDEF"/>
    <property type="match status" value="1"/>
</dbReference>
<proteinExistence type="predicted"/>
<evidence type="ECO:0000313" key="5">
    <source>
        <dbReference type="EMBL" id="PCF97760.1"/>
    </source>
</evidence>
<feature type="domain" description="GGDEF" evidence="4">
    <location>
        <begin position="207"/>
        <end position="341"/>
    </location>
</feature>
<evidence type="ECO:0000256" key="1">
    <source>
        <dbReference type="ARBA" id="ARBA00012528"/>
    </source>
</evidence>
<dbReference type="SMART" id="SM00267">
    <property type="entry name" value="GGDEF"/>
    <property type="match status" value="1"/>
</dbReference>
<dbReference type="OrthoDB" id="9811167at2"/>
<dbReference type="InterPro" id="IPR050469">
    <property type="entry name" value="Diguanylate_Cyclase"/>
</dbReference>
<dbReference type="GO" id="GO:0052621">
    <property type="term" value="F:diguanylate cyclase activity"/>
    <property type="evidence" value="ECO:0007669"/>
    <property type="project" value="UniProtKB-EC"/>
</dbReference>
<keyword evidence="3" id="KW-0812">Transmembrane</keyword>
<evidence type="ECO:0000259" key="4">
    <source>
        <dbReference type="PROSITE" id="PS50887"/>
    </source>
</evidence>
<name>A0A2A4HSJ3_9GAMM</name>
<dbReference type="RefSeq" id="WP_096650203.1">
    <property type="nucleotide sequence ID" value="NZ_NWUX01000001.1"/>
</dbReference>
<feature type="transmembrane region" description="Helical" evidence="3">
    <location>
        <begin position="143"/>
        <end position="161"/>
    </location>
</feature>
<dbReference type="InterPro" id="IPR043128">
    <property type="entry name" value="Rev_trsase/Diguanyl_cyclase"/>
</dbReference>
<dbReference type="InterPro" id="IPR000160">
    <property type="entry name" value="GGDEF_dom"/>
</dbReference>
<keyword evidence="6" id="KW-1185">Reference proteome</keyword>
<evidence type="ECO:0000256" key="2">
    <source>
        <dbReference type="ARBA" id="ARBA00034247"/>
    </source>
</evidence>
<dbReference type="Proteomes" id="UP000218677">
    <property type="component" value="Unassembled WGS sequence"/>
</dbReference>
<evidence type="ECO:0000313" key="6">
    <source>
        <dbReference type="Proteomes" id="UP000218677"/>
    </source>
</evidence>
<evidence type="ECO:0000256" key="3">
    <source>
        <dbReference type="SAM" id="Phobius"/>
    </source>
</evidence>
<dbReference type="PANTHER" id="PTHR45138:SF9">
    <property type="entry name" value="DIGUANYLATE CYCLASE DGCM-RELATED"/>
    <property type="match status" value="1"/>
</dbReference>
<comment type="caution">
    <text evidence="5">The sequence shown here is derived from an EMBL/GenBank/DDBJ whole genome shotgun (WGS) entry which is preliminary data.</text>
</comment>
<reference evidence="6" key="1">
    <citation type="submission" date="2017-09" db="EMBL/GenBank/DDBJ databases">
        <authorList>
            <person name="Cho G.-S."/>
            <person name="Oguntoyinbo F.A."/>
            <person name="Cnockaert M."/>
            <person name="Kabisch J."/>
            <person name="Neve H."/>
            <person name="Bockelmann W."/>
            <person name="Wenning M."/>
            <person name="Franz C.M."/>
            <person name="Vandamme P."/>
        </authorList>
    </citation>
    <scope>NUCLEOTIDE SEQUENCE [LARGE SCALE GENOMIC DNA]</scope>
    <source>
        <strain evidence="6">MBT G8648</strain>
    </source>
</reference>
<dbReference type="CDD" id="cd01949">
    <property type="entry name" value="GGDEF"/>
    <property type="match status" value="1"/>
</dbReference>
<dbReference type="AlphaFoldDB" id="A0A2A4HSJ3"/>
<dbReference type="GO" id="GO:0005886">
    <property type="term" value="C:plasma membrane"/>
    <property type="evidence" value="ECO:0007669"/>
    <property type="project" value="TreeGrafter"/>
</dbReference>
<keyword evidence="3" id="KW-1133">Transmembrane helix</keyword>
<organism evidence="5 6">
    <name type="scientific">Vreelandella nigrificans</name>
    <dbReference type="NCBI Taxonomy" id="2042704"/>
    <lineage>
        <taxon>Bacteria</taxon>
        <taxon>Pseudomonadati</taxon>
        <taxon>Pseudomonadota</taxon>
        <taxon>Gammaproteobacteria</taxon>
        <taxon>Oceanospirillales</taxon>
        <taxon>Halomonadaceae</taxon>
        <taxon>Vreelandella</taxon>
    </lineage>
</organism>
<keyword evidence="3" id="KW-0472">Membrane</keyword>
<gene>
    <name evidence="5" type="ORF">CPA45_01345</name>
</gene>
<dbReference type="Gene3D" id="3.30.70.270">
    <property type="match status" value="1"/>
</dbReference>
<dbReference type="PANTHER" id="PTHR45138">
    <property type="entry name" value="REGULATORY COMPONENTS OF SENSORY TRANSDUCTION SYSTEM"/>
    <property type="match status" value="1"/>
</dbReference>
<dbReference type="EMBL" id="NWUX01000001">
    <property type="protein sequence ID" value="PCF97760.1"/>
    <property type="molecule type" value="Genomic_DNA"/>
</dbReference>
<dbReference type="SUPFAM" id="SSF55073">
    <property type="entry name" value="Nucleotide cyclase"/>
    <property type="match status" value="1"/>
</dbReference>
<sequence>MMLITYESRWVYPEIQGYFSQTGNLTGQQLATRSRSYVQRAQEKLLVASMPADISHIRHHLELAYGLLDVDIYKQHYACTTPSLALVDELTDLIEQQHIAPLDAAHSLFIVVECLTDIEMSQLDRRGEAINTFATSTRRHSQMLTYSSMVIFVMGLLFWGMHERQLRRTERATNETLAWMKRAMRDPLTGIGNRSALQQDVLARAGEPLGLILVDIDFFKQYNDSLGHPEGDQLLRRLASLLEEQLGEGAKLYRLGGDEFAALISCPDDQALFNACDQLIATLRRSGFKHPAHPGNQHVTLSVGAVRFVAMEVTFAHAYDAADKALYRVKIAGRDGFEVAL</sequence>
<protein>
    <recommendedName>
        <fullName evidence="1">diguanylate cyclase</fullName>
        <ecNumber evidence="1">2.7.7.65</ecNumber>
    </recommendedName>
</protein>
<accession>A0A2A4HSJ3</accession>